<feature type="transmembrane region" description="Helical" evidence="5">
    <location>
        <begin position="114"/>
        <end position="134"/>
    </location>
</feature>
<dbReference type="OrthoDB" id="9769739at2"/>
<dbReference type="InterPro" id="IPR001902">
    <property type="entry name" value="SLC26A/SulP_fam"/>
</dbReference>
<dbReference type="EMBL" id="LPUF01000001">
    <property type="protein sequence ID" value="OQK17411.1"/>
    <property type="molecule type" value="Genomic_DNA"/>
</dbReference>
<dbReference type="PANTHER" id="PTHR11814">
    <property type="entry name" value="SULFATE TRANSPORTER"/>
    <property type="match status" value="1"/>
</dbReference>
<feature type="transmembrane region" description="Helical" evidence="5">
    <location>
        <begin position="361"/>
        <end position="379"/>
    </location>
</feature>
<dbReference type="AlphaFoldDB" id="A0A1V8M760"/>
<feature type="transmembrane region" description="Helical" evidence="5">
    <location>
        <begin position="87"/>
        <end position="107"/>
    </location>
</feature>
<feature type="transmembrane region" description="Helical" evidence="5">
    <location>
        <begin position="200"/>
        <end position="220"/>
    </location>
</feature>
<evidence type="ECO:0000313" key="7">
    <source>
        <dbReference type="EMBL" id="OQK17411.1"/>
    </source>
</evidence>
<keyword evidence="8" id="KW-1185">Reference proteome</keyword>
<evidence type="ECO:0000256" key="4">
    <source>
        <dbReference type="ARBA" id="ARBA00023136"/>
    </source>
</evidence>
<gene>
    <name evidence="7" type="ORF">AU255_05895</name>
</gene>
<evidence type="ECO:0000256" key="3">
    <source>
        <dbReference type="ARBA" id="ARBA00022989"/>
    </source>
</evidence>
<keyword evidence="4 5" id="KW-0472">Membrane</keyword>
<feature type="transmembrane region" description="Helical" evidence="5">
    <location>
        <begin position="20"/>
        <end position="36"/>
    </location>
</feature>
<proteinExistence type="predicted"/>
<feature type="transmembrane region" description="Helical" evidence="5">
    <location>
        <begin position="309"/>
        <end position="328"/>
    </location>
</feature>
<organism evidence="7 8">
    <name type="scientific">Methyloprofundus sedimenti</name>
    <dbReference type="NCBI Taxonomy" id="1420851"/>
    <lineage>
        <taxon>Bacteria</taxon>
        <taxon>Pseudomonadati</taxon>
        <taxon>Pseudomonadota</taxon>
        <taxon>Gammaproteobacteria</taxon>
        <taxon>Methylococcales</taxon>
        <taxon>Methylococcaceae</taxon>
        <taxon>Methyloprofundus</taxon>
    </lineage>
</organism>
<evidence type="ECO:0000256" key="2">
    <source>
        <dbReference type="ARBA" id="ARBA00022692"/>
    </source>
</evidence>
<feature type="transmembrane region" description="Helical" evidence="5">
    <location>
        <begin position="334"/>
        <end position="354"/>
    </location>
</feature>
<dbReference type="GO" id="GO:0055085">
    <property type="term" value="P:transmembrane transport"/>
    <property type="evidence" value="ECO:0007669"/>
    <property type="project" value="InterPro"/>
</dbReference>
<dbReference type="Pfam" id="PF00916">
    <property type="entry name" value="Sulfate_transp"/>
    <property type="match status" value="1"/>
</dbReference>
<accession>A0A1V8M760</accession>
<sequence length="531" mass="57115">MIHKHKQYYFRHLKDDIPAGIVVFLVALPLCLGIALASGAPLFSGLIGGLIGGLVLSWLSGSQLAVSGPAAGLTVIVFNAIETLGGFQGLLVACVLAGIIQLVLGCLRAGIIGAFFPAAVIEGMLAAIGLILIIKQIPHATGHDSSFEGDESYMEETARSSFTELFDALGGISPGSLIISIVALLLLMLWSTPWFKNQNWLKLIPGPLVAVIWGVAYNGFTRQFAPNWAVRSEHLVNLPVSKNATDFFNNFVLPDASYLSHLGNPHVYTVAVTIAIIASLETLLSLEATDKLDPMKRLAPTNRELKAQGVGNIISGLLGGLPVTAVIVRSAASINAGGTTRVACFTHGVLLLLSVMFLSQYLNYIPLACLAAILLYTGYKLANPALFKSFYQKGMSQFLPFIITVIAILVTDLLKGMAIGMVIGLFFVIKANYHAAITLTQDVSHYLLTLNKDVSFLNKALLRKFILSIPGDSSVTIDASKARFIDHDILETIEDFLTTAPDDNITVEIIDLYGKEKTRKHESLVVLNGRT</sequence>
<dbReference type="Proteomes" id="UP000191980">
    <property type="component" value="Unassembled WGS sequence"/>
</dbReference>
<keyword evidence="2 5" id="KW-0812">Transmembrane</keyword>
<reference evidence="7 8" key="1">
    <citation type="submission" date="2015-12" db="EMBL/GenBank/DDBJ databases">
        <authorList>
            <person name="Shamseldin A."/>
            <person name="Moawad H."/>
            <person name="Abd El-Rahim W.M."/>
            <person name="Sadowsky M.J."/>
        </authorList>
    </citation>
    <scope>NUCLEOTIDE SEQUENCE [LARGE SCALE GENOMIC DNA]</scope>
    <source>
        <strain evidence="7 8">WF1</strain>
    </source>
</reference>
<evidence type="ECO:0000259" key="6">
    <source>
        <dbReference type="Pfam" id="PF00916"/>
    </source>
</evidence>
<feature type="transmembrane region" description="Helical" evidence="5">
    <location>
        <begin position="267"/>
        <end position="288"/>
    </location>
</feature>
<keyword evidence="3 5" id="KW-1133">Transmembrane helix</keyword>
<feature type="domain" description="SLC26A/SulP transporter" evidence="6">
    <location>
        <begin position="13"/>
        <end position="402"/>
    </location>
</feature>
<name>A0A1V8M760_9GAMM</name>
<comment type="caution">
    <text evidence="7">The sequence shown here is derived from an EMBL/GenBank/DDBJ whole genome shotgun (WGS) entry which is preliminary data.</text>
</comment>
<protein>
    <recommendedName>
        <fullName evidence="6">SLC26A/SulP transporter domain-containing protein</fullName>
    </recommendedName>
</protein>
<dbReference type="InterPro" id="IPR011547">
    <property type="entry name" value="SLC26A/SulP_dom"/>
</dbReference>
<evidence type="ECO:0000313" key="8">
    <source>
        <dbReference type="Proteomes" id="UP000191980"/>
    </source>
</evidence>
<dbReference type="GO" id="GO:0016020">
    <property type="term" value="C:membrane"/>
    <property type="evidence" value="ECO:0007669"/>
    <property type="project" value="UniProtKB-SubCell"/>
</dbReference>
<dbReference type="RefSeq" id="WP_080522020.1">
    <property type="nucleotide sequence ID" value="NZ_LPUF01000001.1"/>
</dbReference>
<comment type="subcellular location">
    <subcellularLocation>
        <location evidence="1">Membrane</location>
        <topology evidence="1">Multi-pass membrane protein</topology>
    </subcellularLocation>
</comment>
<feature type="transmembrane region" description="Helical" evidence="5">
    <location>
        <begin position="168"/>
        <end position="188"/>
    </location>
</feature>
<evidence type="ECO:0000256" key="1">
    <source>
        <dbReference type="ARBA" id="ARBA00004141"/>
    </source>
</evidence>
<feature type="transmembrane region" description="Helical" evidence="5">
    <location>
        <begin position="399"/>
        <end position="429"/>
    </location>
</feature>
<dbReference type="STRING" id="1420851.AU255_05895"/>
<evidence type="ECO:0000256" key="5">
    <source>
        <dbReference type="SAM" id="Phobius"/>
    </source>
</evidence>